<keyword evidence="2" id="KW-0812">Transmembrane</keyword>
<proteinExistence type="predicted"/>
<name>A0AAW8RC20_CARDV</name>
<feature type="compositionally biased region" description="Polar residues" evidence="1">
    <location>
        <begin position="65"/>
        <end position="75"/>
    </location>
</feature>
<dbReference type="RefSeq" id="WP_311780222.1">
    <property type="nucleotide sequence ID" value="NZ_JALRMR010000004.1"/>
</dbReference>
<evidence type="ECO:0000256" key="1">
    <source>
        <dbReference type="SAM" id="MobiDB-lite"/>
    </source>
</evidence>
<accession>A0AAW8RC20</accession>
<dbReference type="AlphaFoldDB" id="A0AAW8RC20"/>
<protein>
    <submittedName>
        <fullName evidence="3">Uncharacterized protein</fullName>
    </submittedName>
</protein>
<feature type="transmembrane region" description="Helical" evidence="2">
    <location>
        <begin position="6"/>
        <end position="25"/>
    </location>
</feature>
<gene>
    <name evidence="3" type="ORF">MX635_05185</name>
</gene>
<keyword evidence="2" id="KW-1133">Transmembrane helix</keyword>
<dbReference type="Proteomes" id="UP001249945">
    <property type="component" value="Unassembled WGS sequence"/>
</dbReference>
<sequence>MGQLVYGTLYFVLTISLFVAVRYIIYQKKVIDSLENEVERANGNKSTIPFSKYGVSISSPEDRSNQTMITNSTPPKSKKRNPGSYVKRKWNGSIKYDQPSDEIIKFFNDGGDK</sequence>
<evidence type="ECO:0000256" key="2">
    <source>
        <dbReference type="SAM" id="Phobius"/>
    </source>
</evidence>
<organism evidence="3 4">
    <name type="scientific">Carnobacterium divergens</name>
    <name type="common">Lactobacillus divergens</name>
    <dbReference type="NCBI Taxonomy" id="2748"/>
    <lineage>
        <taxon>Bacteria</taxon>
        <taxon>Bacillati</taxon>
        <taxon>Bacillota</taxon>
        <taxon>Bacilli</taxon>
        <taxon>Lactobacillales</taxon>
        <taxon>Carnobacteriaceae</taxon>
        <taxon>Carnobacterium</taxon>
    </lineage>
</organism>
<keyword evidence="2" id="KW-0472">Membrane</keyword>
<feature type="region of interest" description="Disordered" evidence="1">
    <location>
        <begin position="54"/>
        <end position="86"/>
    </location>
</feature>
<dbReference type="EMBL" id="JALRMR010000004">
    <property type="protein sequence ID" value="MDT1973788.1"/>
    <property type="molecule type" value="Genomic_DNA"/>
</dbReference>
<evidence type="ECO:0000313" key="4">
    <source>
        <dbReference type="Proteomes" id="UP001249945"/>
    </source>
</evidence>
<reference evidence="3" key="1">
    <citation type="submission" date="2022-04" db="EMBL/GenBank/DDBJ databases">
        <title>Draft genome sequences of lactic acid bacteria (LAB) strains involved in meat spoilage.</title>
        <authorList>
            <person name="Palevich N."/>
        </authorList>
    </citation>
    <scope>NUCLEOTIDE SEQUENCE</scope>
    <source>
        <strain evidence="3">9-14</strain>
    </source>
</reference>
<comment type="caution">
    <text evidence="3">The sequence shown here is derived from an EMBL/GenBank/DDBJ whole genome shotgun (WGS) entry which is preliminary data.</text>
</comment>
<feature type="compositionally biased region" description="Basic residues" evidence="1">
    <location>
        <begin position="76"/>
        <end position="86"/>
    </location>
</feature>
<evidence type="ECO:0000313" key="3">
    <source>
        <dbReference type="EMBL" id="MDT1973788.1"/>
    </source>
</evidence>